<dbReference type="EMBL" id="CAXHTB010000014">
    <property type="protein sequence ID" value="CAL0319643.1"/>
    <property type="molecule type" value="Genomic_DNA"/>
</dbReference>
<reference evidence="2 3" key="1">
    <citation type="submission" date="2024-03" db="EMBL/GenBank/DDBJ databases">
        <authorList>
            <person name="Martinez-Hernandez J."/>
        </authorList>
    </citation>
    <scope>NUCLEOTIDE SEQUENCE [LARGE SCALE GENOMIC DNA]</scope>
</reference>
<sequence>MRIFWGGDLILLSPKDGEYVMEVVKDVAEWFASTFLEVIPWNENCVPDCRFVWIRCFGIPVHAWTDIFLERLASEFGSLVSVDGNSRNPISFEFCRLLIKSSFLTRLDNSIGVAIDGKDFAIWVREEEGGLMVLPSRKEVVLSESFVSDSLDSDEDSEKLPAWISNSLDAGNQSDEMEVADTGESKEREAGGASNGGQVPMQSFLNLNYLGVIESGGDQPRREAFSAVNIANNEKVECKEVRNVEKRIDFNDHLILSNDGVSLSNNSPADYSKGEDSISANLGGIFKSRLTLDSLDGEDGFTCFDVVGASFSVPREIKVVGAKNKSLGSSFSASKANYFDNGSQPLRESRSPCVSSSGVISNADQTENGVSDEGA</sequence>
<feature type="compositionally biased region" description="Polar residues" evidence="1">
    <location>
        <begin position="164"/>
        <end position="174"/>
    </location>
</feature>
<comment type="caution">
    <text evidence="2">The sequence shown here is derived from an EMBL/GenBank/DDBJ whole genome shotgun (WGS) entry which is preliminary data.</text>
</comment>
<evidence type="ECO:0000256" key="1">
    <source>
        <dbReference type="SAM" id="MobiDB-lite"/>
    </source>
</evidence>
<organism evidence="2 3">
    <name type="scientific">Lupinus luteus</name>
    <name type="common">European yellow lupine</name>
    <dbReference type="NCBI Taxonomy" id="3873"/>
    <lineage>
        <taxon>Eukaryota</taxon>
        <taxon>Viridiplantae</taxon>
        <taxon>Streptophyta</taxon>
        <taxon>Embryophyta</taxon>
        <taxon>Tracheophyta</taxon>
        <taxon>Spermatophyta</taxon>
        <taxon>Magnoliopsida</taxon>
        <taxon>eudicotyledons</taxon>
        <taxon>Gunneridae</taxon>
        <taxon>Pentapetalae</taxon>
        <taxon>rosids</taxon>
        <taxon>fabids</taxon>
        <taxon>Fabales</taxon>
        <taxon>Fabaceae</taxon>
        <taxon>Papilionoideae</taxon>
        <taxon>50 kb inversion clade</taxon>
        <taxon>genistoids sensu lato</taxon>
        <taxon>core genistoids</taxon>
        <taxon>Genisteae</taxon>
        <taxon>Lupinus</taxon>
    </lineage>
</organism>
<evidence type="ECO:0000313" key="3">
    <source>
        <dbReference type="Proteomes" id="UP001497480"/>
    </source>
</evidence>
<feature type="region of interest" description="Disordered" evidence="1">
    <location>
        <begin position="340"/>
        <end position="375"/>
    </location>
</feature>
<name>A0AAV1XE98_LUPLU</name>
<dbReference type="AlphaFoldDB" id="A0AAV1XE98"/>
<keyword evidence="3" id="KW-1185">Reference proteome</keyword>
<gene>
    <name evidence="2" type="ORF">LLUT_LOCUS20703</name>
</gene>
<evidence type="ECO:0000313" key="2">
    <source>
        <dbReference type="EMBL" id="CAL0319643.1"/>
    </source>
</evidence>
<dbReference type="Proteomes" id="UP001497480">
    <property type="component" value="Unassembled WGS sequence"/>
</dbReference>
<accession>A0AAV1XE98</accession>
<proteinExistence type="predicted"/>
<feature type="compositionally biased region" description="Polar residues" evidence="1">
    <location>
        <begin position="340"/>
        <end position="369"/>
    </location>
</feature>
<dbReference type="PANTHER" id="PTHR34427:SF5">
    <property type="entry name" value="DUF4283 DOMAIN-CONTAINING PROTEIN"/>
    <property type="match status" value="1"/>
</dbReference>
<dbReference type="PANTHER" id="PTHR34427">
    <property type="entry name" value="DUF4283 DOMAIN PROTEIN"/>
    <property type="match status" value="1"/>
</dbReference>
<evidence type="ECO:0008006" key="4">
    <source>
        <dbReference type="Google" id="ProtNLM"/>
    </source>
</evidence>
<feature type="region of interest" description="Disordered" evidence="1">
    <location>
        <begin position="164"/>
        <end position="199"/>
    </location>
</feature>
<protein>
    <recommendedName>
        <fullName evidence="4">DUF4283 domain-containing protein</fullName>
    </recommendedName>
</protein>